<evidence type="ECO:0000256" key="2">
    <source>
        <dbReference type="ARBA" id="ARBA00022448"/>
    </source>
</evidence>
<proteinExistence type="predicted"/>
<dbReference type="InterPro" id="IPR048279">
    <property type="entry name" value="MdtK-like"/>
</dbReference>
<keyword evidence="5 7" id="KW-1133">Transmembrane helix</keyword>
<dbReference type="InterPro" id="IPR047135">
    <property type="entry name" value="YsiQ"/>
</dbReference>
<feature type="transmembrane region" description="Helical" evidence="7">
    <location>
        <begin position="93"/>
        <end position="115"/>
    </location>
</feature>
<dbReference type="NCBIfam" id="TIGR00797">
    <property type="entry name" value="matE"/>
    <property type="match status" value="1"/>
</dbReference>
<gene>
    <name evidence="8" type="ORF">A8806_108244</name>
</gene>
<organism evidence="8 9">
    <name type="scientific">Faecalicatena orotica</name>
    <dbReference type="NCBI Taxonomy" id="1544"/>
    <lineage>
        <taxon>Bacteria</taxon>
        <taxon>Bacillati</taxon>
        <taxon>Bacillota</taxon>
        <taxon>Clostridia</taxon>
        <taxon>Lachnospirales</taxon>
        <taxon>Lachnospiraceae</taxon>
        <taxon>Faecalicatena</taxon>
    </lineage>
</organism>
<keyword evidence="2" id="KW-0813">Transport</keyword>
<evidence type="ECO:0000256" key="6">
    <source>
        <dbReference type="ARBA" id="ARBA00023136"/>
    </source>
</evidence>
<dbReference type="PIRSF" id="PIRSF006603">
    <property type="entry name" value="DinF"/>
    <property type="match status" value="1"/>
</dbReference>
<dbReference type="RefSeq" id="WP_109731898.1">
    <property type="nucleotide sequence ID" value="NZ_BAAACK010000003.1"/>
</dbReference>
<comment type="caution">
    <text evidence="8">The sequence shown here is derived from an EMBL/GenBank/DDBJ whole genome shotgun (WGS) entry which is preliminary data.</text>
</comment>
<dbReference type="PANTHER" id="PTHR42925">
    <property type="entry name" value="MULTIDRUG AND TOXIN EFFLUX PROTEIN MATE FAMILY"/>
    <property type="match status" value="1"/>
</dbReference>
<feature type="transmembrane region" description="Helical" evidence="7">
    <location>
        <begin position="283"/>
        <end position="304"/>
    </location>
</feature>
<dbReference type="Pfam" id="PF01554">
    <property type="entry name" value="MatE"/>
    <property type="match status" value="2"/>
</dbReference>
<feature type="transmembrane region" description="Helical" evidence="7">
    <location>
        <begin position="135"/>
        <end position="156"/>
    </location>
</feature>
<keyword evidence="4 7" id="KW-0812">Transmembrane</keyword>
<keyword evidence="6 7" id="KW-0472">Membrane</keyword>
<dbReference type="EMBL" id="QGDL01000008">
    <property type="protein sequence ID" value="PWJ28729.1"/>
    <property type="molecule type" value="Genomic_DNA"/>
</dbReference>
<evidence type="ECO:0000256" key="1">
    <source>
        <dbReference type="ARBA" id="ARBA00004651"/>
    </source>
</evidence>
<protein>
    <submittedName>
        <fullName evidence="8">Putative MATE family efflux protein</fullName>
    </submittedName>
</protein>
<dbReference type="GO" id="GO:0005886">
    <property type="term" value="C:plasma membrane"/>
    <property type="evidence" value="ECO:0007669"/>
    <property type="project" value="UniProtKB-SubCell"/>
</dbReference>
<feature type="transmembrane region" description="Helical" evidence="7">
    <location>
        <begin position="398"/>
        <end position="426"/>
    </location>
</feature>
<dbReference type="CDD" id="cd13134">
    <property type="entry name" value="MATE_like_8"/>
    <property type="match status" value="1"/>
</dbReference>
<feature type="transmembrane region" description="Helical" evidence="7">
    <location>
        <begin position="325"/>
        <end position="345"/>
    </location>
</feature>
<sequence>MKSQIKYGGNSAFYRKLLSLVFPIAFQQFMLAAVSASDALMLGFVNQDSLSAVSLAGQITFVFNLFMGGLTMGTSILAAQYYGKGDVKSIEKIFAYVTRVSFFISAVFFLASFFVPELLMRIFTQESQLIAGGIVYLRIVAVSYLFTGISQIYLCILKNTGYAMKSMAIGSTAVVINIFLNAALIFGLFFFPRMGIAGAALATSVSKLIEMVWAFIESLREKHARLHIKFCFSVDQQLVKDYWGYSLPMLGDYLVWGVGFTMYSVIMGHLGNDAVAANSIANIVKNLIVSFCTGLANGGGIIVGNELGMGNLKQAKKYGGILWKMAVISGVVSGLLLVALSPLIINVTALSPQATGYLKWMLILCACYMIAKSINMMTIAGVFPAGGDSKFGLICDTLTMWAFAVPAGFLAAFYFHLPVVTVFLIINLDEVVKVPAAILHYKKYGWLKNITRENEAQLIKFEDNEVKVI</sequence>
<evidence type="ECO:0000256" key="4">
    <source>
        <dbReference type="ARBA" id="ARBA00022692"/>
    </source>
</evidence>
<feature type="transmembrane region" description="Helical" evidence="7">
    <location>
        <begin position="60"/>
        <end position="81"/>
    </location>
</feature>
<evidence type="ECO:0000313" key="9">
    <source>
        <dbReference type="Proteomes" id="UP000245845"/>
    </source>
</evidence>
<dbReference type="PANTHER" id="PTHR42925:SF2">
    <property type="entry name" value="NA+ DRIVEN MULTIDRUG EFFLUX PUMP"/>
    <property type="match status" value="1"/>
</dbReference>
<evidence type="ECO:0000256" key="5">
    <source>
        <dbReference type="ARBA" id="ARBA00022989"/>
    </source>
</evidence>
<keyword evidence="3" id="KW-1003">Cell membrane</keyword>
<evidence type="ECO:0000256" key="7">
    <source>
        <dbReference type="SAM" id="Phobius"/>
    </source>
</evidence>
<evidence type="ECO:0000313" key="8">
    <source>
        <dbReference type="EMBL" id="PWJ28729.1"/>
    </source>
</evidence>
<dbReference type="GO" id="GO:0042910">
    <property type="term" value="F:xenobiotic transmembrane transporter activity"/>
    <property type="evidence" value="ECO:0007669"/>
    <property type="project" value="InterPro"/>
</dbReference>
<reference evidence="8 9" key="1">
    <citation type="submission" date="2018-05" db="EMBL/GenBank/DDBJ databases">
        <title>The Hungate 1000. A catalogue of reference genomes from the rumen microbiome.</title>
        <authorList>
            <person name="Kelly W."/>
        </authorList>
    </citation>
    <scope>NUCLEOTIDE SEQUENCE [LARGE SCALE GENOMIC DNA]</scope>
    <source>
        <strain evidence="8 9">NLAE-zl-C242</strain>
    </source>
</reference>
<comment type="subcellular location">
    <subcellularLocation>
        <location evidence="1">Cell membrane</location>
        <topology evidence="1">Multi-pass membrane protein</topology>
    </subcellularLocation>
</comment>
<dbReference type="OrthoDB" id="9780160at2"/>
<accession>A0A2Y9BI32</accession>
<dbReference type="GO" id="GO:0015297">
    <property type="term" value="F:antiporter activity"/>
    <property type="evidence" value="ECO:0007669"/>
    <property type="project" value="InterPro"/>
</dbReference>
<keyword evidence="9" id="KW-1185">Reference proteome</keyword>
<feature type="transmembrane region" description="Helical" evidence="7">
    <location>
        <begin position="357"/>
        <end position="386"/>
    </location>
</feature>
<dbReference type="AlphaFoldDB" id="A0A2Y9BI32"/>
<feature type="transmembrane region" description="Helical" evidence="7">
    <location>
        <begin position="168"/>
        <end position="190"/>
    </location>
</feature>
<name>A0A2Y9BI32_9FIRM</name>
<feature type="transmembrane region" description="Helical" evidence="7">
    <location>
        <begin position="253"/>
        <end position="271"/>
    </location>
</feature>
<dbReference type="Proteomes" id="UP000245845">
    <property type="component" value="Unassembled WGS sequence"/>
</dbReference>
<evidence type="ECO:0000256" key="3">
    <source>
        <dbReference type="ARBA" id="ARBA00022475"/>
    </source>
</evidence>
<dbReference type="InterPro" id="IPR002528">
    <property type="entry name" value="MATE_fam"/>
</dbReference>